<evidence type="ECO:0000256" key="1">
    <source>
        <dbReference type="SAM" id="MobiDB-lite"/>
    </source>
</evidence>
<protein>
    <submittedName>
        <fullName evidence="2">Uncharacterized protein</fullName>
    </submittedName>
</protein>
<dbReference type="EMBL" id="JBBPEH010000009">
    <property type="protein sequence ID" value="KAK7534312.1"/>
    <property type="molecule type" value="Genomic_DNA"/>
</dbReference>
<feature type="compositionally biased region" description="Basic and acidic residues" evidence="1">
    <location>
        <begin position="186"/>
        <end position="201"/>
    </location>
</feature>
<dbReference type="GeneID" id="92029490"/>
<reference evidence="2 3" key="1">
    <citation type="submission" date="2024-04" db="EMBL/GenBank/DDBJ databases">
        <title>Phyllosticta paracitricarpa is synonymous to the EU quarantine fungus P. citricarpa based on phylogenomic analyses.</title>
        <authorList>
            <consortium name="Lawrence Berkeley National Laboratory"/>
            <person name="Van ingen-buijs V.A."/>
            <person name="Van westerhoven A.C."/>
            <person name="Haridas S."/>
            <person name="Skiadas P."/>
            <person name="Martin F."/>
            <person name="Groenewald J.Z."/>
            <person name="Crous P.W."/>
            <person name="Seidl M.F."/>
        </authorList>
    </citation>
    <scope>NUCLEOTIDE SEQUENCE [LARGE SCALE GENOMIC DNA]</scope>
    <source>
        <strain evidence="2 3">CPC 17464</strain>
    </source>
</reference>
<name>A0ABR1LGH0_9PEZI</name>
<evidence type="ECO:0000313" key="2">
    <source>
        <dbReference type="EMBL" id="KAK7534312.1"/>
    </source>
</evidence>
<gene>
    <name evidence="2" type="ORF">J3D65DRAFT_481206</name>
</gene>
<evidence type="ECO:0000313" key="3">
    <source>
        <dbReference type="Proteomes" id="UP001360953"/>
    </source>
</evidence>
<sequence>MAMARRPTSPHIGDARTDRRTHASCGNRDLPFHRRDPLPTQASVAHARLLSWSIQVPYRTHGSPLSQPHFITTTRQTRWAPGISPPQSPVGYGTARCATLRELLRPALTCDCLAVDAAASAKTAHVRSSSCLLMATGRPRQTKQVDCWPRTPLWSFPRIKGDAWLSSAHAHRRKAIVSQWPNTRAPTDDDKMQDTEARDPTGRQQTIFADTTRRAQPDVGNDHDVVVVIRIVDLSAAAPLQTCHVVGRHYGGANVPCQTIKSESHHARAATAAASSAWQPSLQPASHMVCPFRRRAWWL</sequence>
<organism evidence="2 3">
    <name type="scientific">Phyllosticta citribraziliensis</name>
    <dbReference type="NCBI Taxonomy" id="989973"/>
    <lineage>
        <taxon>Eukaryota</taxon>
        <taxon>Fungi</taxon>
        <taxon>Dikarya</taxon>
        <taxon>Ascomycota</taxon>
        <taxon>Pezizomycotina</taxon>
        <taxon>Dothideomycetes</taxon>
        <taxon>Dothideomycetes incertae sedis</taxon>
        <taxon>Botryosphaeriales</taxon>
        <taxon>Phyllostictaceae</taxon>
        <taxon>Phyllosticta</taxon>
    </lineage>
</organism>
<feature type="region of interest" description="Disordered" evidence="1">
    <location>
        <begin position="182"/>
        <end position="201"/>
    </location>
</feature>
<dbReference type="RefSeq" id="XP_066653351.1">
    <property type="nucleotide sequence ID" value="XM_066796584.1"/>
</dbReference>
<accession>A0ABR1LGH0</accession>
<dbReference type="Proteomes" id="UP001360953">
    <property type="component" value="Unassembled WGS sequence"/>
</dbReference>
<feature type="region of interest" description="Disordered" evidence="1">
    <location>
        <begin position="1"/>
        <end position="37"/>
    </location>
</feature>
<keyword evidence="3" id="KW-1185">Reference proteome</keyword>
<comment type="caution">
    <text evidence="2">The sequence shown here is derived from an EMBL/GenBank/DDBJ whole genome shotgun (WGS) entry which is preliminary data.</text>
</comment>
<proteinExistence type="predicted"/>